<keyword evidence="8" id="KW-1185">Reference proteome</keyword>
<dbReference type="FunFam" id="3.30.565.10:FF:000006">
    <property type="entry name" value="Sensor histidine kinase WalK"/>
    <property type="match status" value="1"/>
</dbReference>
<dbReference type="PANTHER" id="PTHR43304">
    <property type="entry name" value="PHYTOCHROME-LIKE PROTEIN CPH1"/>
    <property type="match status" value="1"/>
</dbReference>
<evidence type="ECO:0000259" key="6">
    <source>
        <dbReference type="PROSITE" id="PS50109"/>
    </source>
</evidence>
<dbReference type="InterPro" id="IPR036890">
    <property type="entry name" value="HATPase_C_sf"/>
</dbReference>
<comment type="catalytic activity">
    <reaction evidence="1">
        <text>ATP + protein L-histidine = ADP + protein N-phospho-L-histidine.</text>
        <dbReference type="EC" id="2.7.13.3"/>
    </reaction>
</comment>
<dbReference type="Pfam" id="PF02518">
    <property type="entry name" value="HATPase_c"/>
    <property type="match status" value="1"/>
</dbReference>
<dbReference type="InterPro" id="IPR036097">
    <property type="entry name" value="HisK_dim/P_sf"/>
</dbReference>
<dbReference type="Gene3D" id="3.30.565.10">
    <property type="entry name" value="Histidine kinase-like ATPase, C-terminal domain"/>
    <property type="match status" value="1"/>
</dbReference>
<gene>
    <name evidence="7" type="ORF">SAMN04515672_0876</name>
</gene>
<dbReference type="Pfam" id="PF14417">
    <property type="entry name" value="MEDS"/>
    <property type="match status" value="1"/>
</dbReference>
<dbReference type="SUPFAM" id="SSF55781">
    <property type="entry name" value="GAF domain-like"/>
    <property type="match status" value="1"/>
</dbReference>
<dbReference type="SMART" id="SM00387">
    <property type="entry name" value="HATPase_c"/>
    <property type="match status" value="1"/>
</dbReference>
<dbReference type="PROSITE" id="PS50109">
    <property type="entry name" value="HIS_KIN"/>
    <property type="match status" value="1"/>
</dbReference>
<dbReference type="InterPro" id="IPR052162">
    <property type="entry name" value="Sensor_kinase/Photoreceptor"/>
</dbReference>
<reference evidence="8" key="1">
    <citation type="submission" date="2016-10" db="EMBL/GenBank/DDBJ databases">
        <authorList>
            <person name="Varghese N."/>
            <person name="Submissions S."/>
        </authorList>
    </citation>
    <scope>NUCLEOTIDE SEQUENCE [LARGE SCALE GENOMIC DNA]</scope>
    <source>
        <strain evidence="8">B4,CECT 8067,JCM 17497</strain>
    </source>
</reference>
<dbReference type="PANTHER" id="PTHR43304:SF1">
    <property type="entry name" value="PAC DOMAIN-CONTAINING PROTEIN"/>
    <property type="match status" value="1"/>
</dbReference>
<dbReference type="SUPFAM" id="SSF47384">
    <property type="entry name" value="Homodimeric domain of signal transducing histidine kinase"/>
    <property type="match status" value="1"/>
</dbReference>
<dbReference type="SMART" id="SM00388">
    <property type="entry name" value="HisKA"/>
    <property type="match status" value="1"/>
</dbReference>
<dbReference type="InterPro" id="IPR005467">
    <property type="entry name" value="His_kinase_dom"/>
</dbReference>
<dbReference type="EC" id="2.7.13.3" evidence="2"/>
<dbReference type="Pfam" id="PF00512">
    <property type="entry name" value="HisKA"/>
    <property type="match status" value="1"/>
</dbReference>
<evidence type="ECO:0000256" key="1">
    <source>
        <dbReference type="ARBA" id="ARBA00000085"/>
    </source>
</evidence>
<evidence type="ECO:0000256" key="2">
    <source>
        <dbReference type="ARBA" id="ARBA00012438"/>
    </source>
</evidence>
<evidence type="ECO:0000256" key="4">
    <source>
        <dbReference type="ARBA" id="ARBA00022679"/>
    </source>
</evidence>
<dbReference type="SUPFAM" id="SSF55874">
    <property type="entry name" value="ATPase domain of HSP90 chaperone/DNA topoisomerase II/histidine kinase"/>
    <property type="match status" value="1"/>
</dbReference>
<proteinExistence type="predicted"/>
<dbReference type="AlphaFoldDB" id="A0A1G8UIQ4"/>
<name>A0A1G8UIQ4_9EURY</name>
<dbReference type="InterPro" id="IPR003661">
    <property type="entry name" value="HisK_dim/P_dom"/>
</dbReference>
<dbReference type="InterPro" id="IPR025847">
    <property type="entry name" value="MEDS_domain"/>
</dbReference>
<dbReference type="Gene3D" id="1.10.287.130">
    <property type="match status" value="1"/>
</dbReference>
<accession>A0A1G8UIQ4</accession>
<evidence type="ECO:0000256" key="5">
    <source>
        <dbReference type="ARBA" id="ARBA00022777"/>
    </source>
</evidence>
<evidence type="ECO:0000313" key="7">
    <source>
        <dbReference type="EMBL" id="SDJ52790.1"/>
    </source>
</evidence>
<dbReference type="PRINTS" id="PR00344">
    <property type="entry name" value="BCTRLSENSOR"/>
</dbReference>
<sequence length="651" mass="73735">MSKPTHSISDDVLGLERPLDALQTSPDFRGPVEPLDGNFCNDHFALIYESSDDQFAAVAPFIRQGIERGEHCLYVVDENDVADVEAALRDRGVDVDAALESGALAFETTQSTYLRDDQFDADEMISVYEEVIRETTEEYEAFRLAADMSWILEADVSVEECMTYESKVNELFDEEDAVAVCQYDREAFPQEVLCDVVRVHPHLIYDNTVCHNFYYIPPVEFCDTTQPTHELDRMLGTLIDRTRAKAELRERERYLQRQNDITADPGKSFEEKLQALFELGCERFDLELGVMARVDVEENWFEVEHVSDDHEHFKPGVELPLSETYCTAATEIRAAGSVSDPEAEGYDDIFVYDEFDLRAYLGTYLDVDGGTDRTFFFVSSDPCTDSFSDDEHAFLRSMGQWVTYELEENQRERELERTVDRLETSNERLEQFAYAASHDLQEPLRMVSSYLQLLDARGADLTEENQEFLEFAVDGADRMRDMIDGLLEYSRIETRGAPLEPIELDAVLDDVRGDLRFQLASSDAELAVASLPRVEGDGNQLRQLFQNLLANAIKYSGDEPPRIEIAADRAGATWTISVRDEGIGIDPDEQDRIFDIFDRLHSRETYDGAGIGLALCERIAERHGGEIWVDSEPGEGATFSVTLPAVSADKN</sequence>
<keyword evidence="4" id="KW-0808">Transferase</keyword>
<dbReference type="EMBL" id="FNFE01000001">
    <property type="protein sequence ID" value="SDJ52790.1"/>
    <property type="molecule type" value="Genomic_DNA"/>
</dbReference>
<evidence type="ECO:0000313" key="8">
    <source>
        <dbReference type="Proteomes" id="UP000198882"/>
    </source>
</evidence>
<feature type="domain" description="Histidine kinase" evidence="6">
    <location>
        <begin position="435"/>
        <end position="647"/>
    </location>
</feature>
<dbReference type="InterPro" id="IPR004358">
    <property type="entry name" value="Sig_transdc_His_kin-like_C"/>
</dbReference>
<keyword evidence="3" id="KW-0597">Phosphoprotein</keyword>
<keyword evidence="5 7" id="KW-0418">Kinase</keyword>
<protein>
    <recommendedName>
        <fullName evidence="2">histidine kinase</fullName>
        <ecNumber evidence="2">2.7.13.3</ecNumber>
    </recommendedName>
</protein>
<dbReference type="OrthoDB" id="106630at2157"/>
<dbReference type="GO" id="GO:0000155">
    <property type="term" value="F:phosphorelay sensor kinase activity"/>
    <property type="evidence" value="ECO:0007669"/>
    <property type="project" value="InterPro"/>
</dbReference>
<organism evidence="7 8">
    <name type="scientific">Natronorubrum texcoconense</name>
    <dbReference type="NCBI Taxonomy" id="1095776"/>
    <lineage>
        <taxon>Archaea</taxon>
        <taxon>Methanobacteriati</taxon>
        <taxon>Methanobacteriota</taxon>
        <taxon>Stenosarchaea group</taxon>
        <taxon>Halobacteria</taxon>
        <taxon>Halobacteriales</taxon>
        <taxon>Natrialbaceae</taxon>
        <taxon>Natronorubrum</taxon>
    </lineage>
</organism>
<dbReference type="CDD" id="cd00082">
    <property type="entry name" value="HisKA"/>
    <property type="match status" value="1"/>
</dbReference>
<dbReference type="STRING" id="1095776.SAMN04515672_0876"/>
<evidence type="ECO:0000256" key="3">
    <source>
        <dbReference type="ARBA" id="ARBA00022553"/>
    </source>
</evidence>
<dbReference type="RefSeq" id="WP_090303354.1">
    <property type="nucleotide sequence ID" value="NZ_FNFE01000001.1"/>
</dbReference>
<dbReference type="Proteomes" id="UP000198882">
    <property type="component" value="Unassembled WGS sequence"/>
</dbReference>
<dbReference type="InterPro" id="IPR003594">
    <property type="entry name" value="HATPase_dom"/>
</dbReference>